<accession>A0ABT9GZ39</accession>
<comment type="caution">
    <text evidence="2">The sequence shown here is derived from an EMBL/GenBank/DDBJ whole genome shotgun (WGS) entry which is preliminary data.</text>
</comment>
<keyword evidence="3" id="KW-1185">Reference proteome</keyword>
<dbReference type="Proteomes" id="UP001231616">
    <property type="component" value="Unassembled WGS sequence"/>
</dbReference>
<keyword evidence="2" id="KW-0560">Oxidoreductase</keyword>
<keyword evidence="1" id="KW-0812">Transmembrane</keyword>
<reference evidence="2 3" key="1">
    <citation type="submission" date="2023-08" db="EMBL/GenBank/DDBJ databases">
        <authorList>
            <person name="Joshi A."/>
            <person name="Thite S."/>
        </authorList>
    </citation>
    <scope>NUCLEOTIDE SEQUENCE [LARGE SCALE GENOMIC DNA]</scope>
    <source>
        <strain evidence="2 3">AC40</strain>
    </source>
</reference>
<organism evidence="2 3">
    <name type="scientific">Alkalimonas collagenimarina</name>
    <dbReference type="NCBI Taxonomy" id="400390"/>
    <lineage>
        <taxon>Bacteria</taxon>
        <taxon>Pseudomonadati</taxon>
        <taxon>Pseudomonadota</taxon>
        <taxon>Gammaproteobacteria</taxon>
        <taxon>Alkalimonas</taxon>
    </lineage>
</organism>
<dbReference type="PANTHER" id="PTHR40057">
    <property type="entry name" value="SLR1162 PROTEIN"/>
    <property type="match status" value="1"/>
</dbReference>
<evidence type="ECO:0000256" key="1">
    <source>
        <dbReference type="SAM" id="Phobius"/>
    </source>
</evidence>
<dbReference type="RefSeq" id="WP_305893571.1">
    <property type="nucleotide sequence ID" value="NZ_JAUZVZ010000010.1"/>
</dbReference>
<sequence>MATPQQTQAGASILIHHQVRPDSMDSYESWLADIIQAAAEFTGHQGVSILKPVKGQQQYDIAVRFSSQADAERWLTSDIRKQLIEDVAPLLQLPENVRISTGIDHWFQPVNSPVPHPVRWKQWLLTTFVICLLTILVPPVLQLAFNAWPLLGYWGIRHFISAAIIVGLVVYIIMPRLVSLLAGWLFKR</sequence>
<keyword evidence="1" id="KW-1133">Transmembrane helix</keyword>
<keyword evidence="1" id="KW-0472">Membrane</keyword>
<evidence type="ECO:0000313" key="2">
    <source>
        <dbReference type="EMBL" id="MDP4536307.1"/>
    </source>
</evidence>
<dbReference type="GO" id="GO:0004497">
    <property type="term" value="F:monooxygenase activity"/>
    <property type="evidence" value="ECO:0007669"/>
    <property type="project" value="UniProtKB-KW"/>
</dbReference>
<dbReference type="InterPro" id="IPR011008">
    <property type="entry name" value="Dimeric_a/b-barrel"/>
</dbReference>
<gene>
    <name evidence="2" type="ORF">Q3O60_08910</name>
</gene>
<protein>
    <submittedName>
        <fullName evidence="2">Antibiotic biosynthesis monooxygenase</fullName>
    </submittedName>
</protein>
<feature type="transmembrane region" description="Helical" evidence="1">
    <location>
        <begin position="123"/>
        <end position="148"/>
    </location>
</feature>
<dbReference type="SUPFAM" id="SSF54909">
    <property type="entry name" value="Dimeric alpha+beta barrel"/>
    <property type="match status" value="1"/>
</dbReference>
<evidence type="ECO:0000313" key="3">
    <source>
        <dbReference type="Proteomes" id="UP001231616"/>
    </source>
</evidence>
<dbReference type="Gene3D" id="3.30.70.100">
    <property type="match status" value="1"/>
</dbReference>
<dbReference type="InterPro" id="IPR038762">
    <property type="entry name" value="ABM_predict"/>
</dbReference>
<proteinExistence type="predicted"/>
<name>A0ABT9GZ39_9GAMM</name>
<dbReference type="PANTHER" id="PTHR40057:SF1">
    <property type="entry name" value="SLR1162 PROTEIN"/>
    <property type="match status" value="1"/>
</dbReference>
<dbReference type="EMBL" id="JAUZVZ010000010">
    <property type="protein sequence ID" value="MDP4536307.1"/>
    <property type="molecule type" value="Genomic_DNA"/>
</dbReference>
<feature type="transmembrane region" description="Helical" evidence="1">
    <location>
        <begin position="160"/>
        <end position="186"/>
    </location>
</feature>
<keyword evidence="2" id="KW-0503">Monooxygenase</keyword>